<evidence type="ECO:0000313" key="4">
    <source>
        <dbReference type="Proteomes" id="UP000281245"/>
    </source>
</evidence>
<feature type="region of interest" description="Disordered" evidence="1">
    <location>
        <begin position="800"/>
        <end position="959"/>
    </location>
</feature>
<feature type="region of interest" description="Disordered" evidence="1">
    <location>
        <begin position="118"/>
        <end position="240"/>
    </location>
</feature>
<feature type="region of interest" description="Disordered" evidence="1">
    <location>
        <begin position="1"/>
        <end position="94"/>
    </location>
</feature>
<feature type="compositionally biased region" description="Basic and acidic residues" evidence="1">
    <location>
        <begin position="824"/>
        <end position="839"/>
    </location>
</feature>
<feature type="compositionally biased region" description="Low complexity" evidence="1">
    <location>
        <begin position="637"/>
        <end position="655"/>
    </location>
</feature>
<sequence>MATTSSEDPPISPVQAEKKKPDLPSLSSSSAALVISHDDPPPAELDGTPSSPERMRRNSRPRALKDLSPEERDKRVAMHKERENDPAVLVDLPGTPQAEELEKVVIMYIDSKPASLYARTQDWKMPSPQPRGSSNIKRPPILKNGSSSSSLRGMEQSVPSFQNFIKRTPPPDHLKPLPPTPLHPHQRASSFDSGISQCPSSSGRRSSSVYSRTVSQWNPEWDYQSEEVPEVPPLPEWQSADFADQDTNLLLRPIAYSASTSQLLEKNHDQQQQQPPPQPQLLEPRAYRPLIVTPSPTTSASPSRMTTPSPRPSVSRPSILLPPPPAAAHVPKKHLRTVSLEKAKELIQAPGAVHLLPEELRAQQTLTKKTTRSQEPMRMDSLDLFDAGIVPPDLPASPPGLPTLIDEYGRERLLASPRESRVPLFSYELPSPPPPPPGREWKGSSFPFHAPEPFRADNGRAVSREKIVQPPRFDQMGEDRGRARIRGSRNSSYGNYIPSPGRERRSRISGGEDYEDRLARDEAQRIAQDYHILLEEEQQERYRQPSSSPATSRGSETDDVRVQMKMVPQPLFHAKPWSGGHFRRASDENDGSSRSSVRTESEKTSPSPSHLRSGSGASMYSSRGSSDGHGSFPLRLSTTPPLRRSRGSSTSGTIPISPPFAAAALPKKMSVVSAKALPLATKKKKKRTVKTRWDEGGENRVSMYYPHVMSRRTKKGEKKEGKGKEKKKGRKGKEATQEEVVPGVPLLAADIIAQRLETPETTPEASLRSDSASGRSAVVEEKPTLHQLVLKGAARYAEKLTGSSKQAAGAASLPSASTPHTKQQHHDSYDPTADLHRIASPESPHLLPSPSSGKPPPIHVGWSTQSKSSFDRIRSPTSQQFPKQRQRSRDHPAVAAQSITHVQTPARPMNARIAGLKEESSSSEPGGNNGGNSGTKPAGILGGLMESWRESKAEKRREDLRKMIRVVTPAVVDGAG</sequence>
<name>A0A3M6W5X8_HORWE</name>
<feature type="compositionally biased region" description="Polar residues" evidence="1">
    <location>
        <begin position="144"/>
        <end position="165"/>
    </location>
</feature>
<feature type="compositionally biased region" description="Polar residues" evidence="1">
    <location>
        <begin position="187"/>
        <end position="199"/>
    </location>
</feature>
<feature type="compositionally biased region" description="Basic and acidic residues" evidence="1">
    <location>
        <begin position="947"/>
        <end position="959"/>
    </location>
</feature>
<feature type="region of interest" description="Disordered" evidence="1">
    <location>
        <begin position="474"/>
        <end position="516"/>
    </location>
</feature>
<accession>A0A3M6W5X8</accession>
<protein>
    <submittedName>
        <fullName evidence="2">Uncharacterized protein</fullName>
    </submittedName>
</protein>
<evidence type="ECO:0000313" key="3">
    <source>
        <dbReference type="EMBL" id="RMX93031.1"/>
    </source>
</evidence>
<feature type="compositionally biased region" description="Low complexity" evidence="1">
    <location>
        <begin position="291"/>
        <end position="319"/>
    </location>
</feature>
<feature type="region of interest" description="Disordered" evidence="1">
    <location>
        <begin position="673"/>
        <end position="785"/>
    </location>
</feature>
<dbReference type="OrthoDB" id="3919589at2759"/>
<dbReference type="Proteomes" id="UP000281245">
    <property type="component" value="Unassembled WGS sequence"/>
</dbReference>
<dbReference type="EMBL" id="QWIJ01001662">
    <property type="protein sequence ID" value="RMX73964.1"/>
    <property type="molecule type" value="Genomic_DNA"/>
</dbReference>
<organism evidence="2 4">
    <name type="scientific">Hortaea werneckii</name>
    <name type="common">Black yeast</name>
    <name type="synonym">Cladosporium werneckii</name>
    <dbReference type="NCBI Taxonomy" id="91943"/>
    <lineage>
        <taxon>Eukaryota</taxon>
        <taxon>Fungi</taxon>
        <taxon>Dikarya</taxon>
        <taxon>Ascomycota</taxon>
        <taxon>Pezizomycotina</taxon>
        <taxon>Dothideomycetes</taxon>
        <taxon>Dothideomycetidae</taxon>
        <taxon>Mycosphaerellales</taxon>
        <taxon>Teratosphaeriaceae</taxon>
        <taxon>Hortaea</taxon>
    </lineage>
</organism>
<evidence type="ECO:0000313" key="5">
    <source>
        <dbReference type="Proteomes" id="UP000282582"/>
    </source>
</evidence>
<feature type="region of interest" description="Disordered" evidence="1">
    <location>
        <begin position="261"/>
        <end position="331"/>
    </location>
</feature>
<feature type="compositionally biased region" description="Polar residues" evidence="1">
    <location>
        <begin position="544"/>
        <end position="554"/>
    </location>
</feature>
<gene>
    <name evidence="3" type="ORF">D0868_13083</name>
    <name evidence="2" type="ORF">D0869_13076</name>
</gene>
<proteinExistence type="predicted"/>
<dbReference type="EMBL" id="QWIK01001683">
    <property type="protein sequence ID" value="RMX93031.1"/>
    <property type="molecule type" value="Genomic_DNA"/>
</dbReference>
<feature type="compositionally biased region" description="Low complexity" evidence="1">
    <location>
        <begin position="200"/>
        <end position="215"/>
    </location>
</feature>
<feature type="compositionally biased region" description="Basic and acidic residues" evidence="1">
    <location>
        <begin position="63"/>
        <end position="85"/>
    </location>
</feature>
<comment type="caution">
    <text evidence="2">The sequence shown here is derived from an EMBL/GenBank/DDBJ whole genome shotgun (WGS) entry which is preliminary data.</text>
</comment>
<feature type="compositionally biased region" description="Polar residues" evidence="1">
    <location>
        <begin position="759"/>
        <end position="774"/>
    </location>
</feature>
<dbReference type="Proteomes" id="UP000282582">
    <property type="component" value="Unassembled WGS sequence"/>
</dbReference>
<feature type="region of interest" description="Disordered" evidence="1">
    <location>
        <begin position="529"/>
        <end position="659"/>
    </location>
</feature>
<feature type="compositionally biased region" description="Low complexity" evidence="1">
    <location>
        <begin position="613"/>
        <end position="625"/>
    </location>
</feature>
<feature type="compositionally biased region" description="Low complexity" evidence="1">
    <location>
        <begin position="840"/>
        <end position="852"/>
    </location>
</feature>
<evidence type="ECO:0000313" key="2">
    <source>
        <dbReference type="EMBL" id="RMX73964.1"/>
    </source>
</evidence>
<feature type="compositionally biased region" description="Basic residues" evidence="1">
    <location>
        <begin position="681"/>
        <end position="690"/>
    </location>
</feature>
<dbReference type="AlphaFoldDB" id="A0A3M6W5X8"/>
<reference evidence="4 5" key="1">
    <citation type="journal article" date="2018" name="BMC Genomics">
        <title>Genomic evidence for intraspecific hybridization in a clonal and extremely halotolerant yeast.</title>
        <authorList>
            <person name="Gostincar C."/>
            <person name="Stajich J.E."/>
            <person name="Zupancic J."/>
            <person name="Zalar P."/>
            <person name="Gunde-Cimerman N."/>
        </authorList>
    </citation>
    <scope>NUCLEOTIDE SEQUENCE [LARGE SCALE GENOMIC DNA]</scope>
    <source>
        <strain evidence="3 5">EXF-6654</strain>
        <strain evidence="2 4">EXF-6656</strain>
    </source>
</reference>
<feature type="non-terminal residue" evidence="2">
    <location>
        <position position="976"/>
    </location>
</feature>
<evidence type="ECO:0000256" key="1">
    <source>
        <dbReference type="SAM" id="MobiDB-lite"/>
    </source>
</evidence>